<evidence type="ECO:0000259" key="2">
    <source>
        <dbReference type="PROSITE" id="PS50125"/>
    </source>
</evidence>
<sequence length="268" mass="28753">MKRRPLPDLVGDPADVAFFTEQMASHRNQIFARTMRMLPSEPRCRMCRAPFGGGGGAIMRRFGFGPSRKNPTICNTCFEKAPMGGVELEIGVLFADVRGYTAMTEKMAPEDVAQLMNRFYAAATDVLMQSAIIDKLVGDEVMALYVPFTLGEHWADHLTRDAAALLTAVGYGTSDQWLNLAVGIDVGRAYVGNVGSGDVKDFTALGDVVNTASRLLAKAEGGQVVMSERLFGRLAHPPAGATPAVFELKGKQEPEPARVLDLSAAGTG</sequence>
<accession>A0A5C8NMD2</accession>
<gene>
    <name evidence="3" type="ORF">FHP06_05930</name>
</gene>
<evidence type="ECO:0000313" key="3">
    <source>
        <dbReference type="EMBL" id="TXL62237.1"/>
    </source>
</evidence>
<dbReference type="PANTHER" id="PTHR43081">
    <property type="entry name" value="ADENYLATE CYCLASE, TERMINAL-DIFFERENTIATION SPECIFIC-RELATED"/>
    <property type="match status" value="1"/>
</dbReference>
<dbReference type="PANTHER" id="PTHR43081:SF1">
    <property type="entry name" value="ADENYLATE CYCLASE, TERMINAL-DIFFERENTIATION SPECIFIC"/>
    <property type="match status" value="1"/>
</dbReference>
<dbReference type="PROSITE" id="PS50125">
    <property type="entry name" value="GUANYLATE_CYCLASE_2"/>
    <property type="match status" value="1"/>
</dbReference>
<dbReference type="SMART" id="SM00044">
    <property type="entry name" value="CYCc"/>
    <property type="match status" value="1"/>
</dbReference>
<keyword evidence="4" id="KW-1185">Reference proteome</keyword>
<proteinExistence type="inferred from homology"/>
<evidence type="ECO:0000256" key="1">
    <source>
        <dbReference type="ARBA" id="ARBA00005381"/>
    </source>
</evidence>
<dbReference type="Pfam" id="PF00211">
    <property type="entry name" value="Guanylate_cyc"/>
    <property type="match status" value="1"/>
</dbReference>
<dbReference type="GO" id="GO:0035556">
    <property type="term" value="P:intracellular signal transduction"/>
    <property type="evidence" value="ECO:0007669"/>
    <property type="project" value="InterPro"/>
</dbReference>
<name>A0A5C8NMD2_9ACTN</name>
<organism evidence="3 4">
    <name type="scientific">Aeromicrobium terrae</name>
    <dbReference type="NCBI Taxonomy" id="2498846"/>
    <lineage>
        <taxon>Bacteria</taxon>
        <taxon>Bacillati</taxon>
        <taxon>Actinomycetota</taxon>
        <taxon>Actinomycetes</taxon>
        <taxon>Propionibacteriales</taxon>
        <taxon>Nocardioidaceae</taxon>
        <taxon>Aeromicrobium</taxon>
    </lineage>
</organism>
<dbReference type="InterPro" id="IPR050697">
    <property type="entry name" value="Adenylyl/Guanylyl_Cyclase_3/4"/>
</dbReference>
<feature type="domain" description="Guanylate cyclase" evidence="2">
    <location>
        <begin position="91"/>
        <end position="216"/>
    </location>
</feature>
<dbReference type="GO" id="GO:0006171">
    <property type="term" value="P:cAMP biosynthetic process"/>
    <property type="evidence" value="ECO:0007669"/>
    <property type="project" value="TreeGrafter"/>
</dbReference>
<dbReference type="Proteomes" id="UP000321571">
    <property type="component" value="Unassembled WGS sequence"/>
</dbReference>
<dbReference type="SUPFAM" id="SSF55073">
    <property type="entry name" value="Nucleotide cyclase"/>
    <property type="match status" value="1"/>
</dbReference>
<dbReference type="AlphaFoldDB" id="A0A5C8NMD2"/>
<dbReference type="Gene3D" id="3.30.70.1230">
    <property type="entry name" value="Nucleotide cyclase"/>
    <property type="match status" value="1"/>
</dbReference>
<dbReference type="GO" id="GO:0004016">
    <property type="term" value="F:adenylate cyclase activity"/>
    <property type="evidence" value="ECO:0007669"/>
    <property type="project" value="UniProtKB-ARBA"/>
</dbReference>
<comment type="similarity">
    <text evidence="1">Belongs to the adenylyl cyclase class-3 family.</text>
</comment>
<comment type="caution">
    <text evidence="3">The sequence shown here is derived from an EMBL/GenBank/DDBJ whole genome shotgun (WGS) entry which is preliminary data.</text>
</comment>
<evidence type="ECO:0000313" key="4">
    <source>
        <dbReference type="Proteomes" id="UP000321571"/>
    </source>
</evidence>
<dbReference type="RefSeq" id="WP_147684723.1">
    <property type="nucleotide sequence ID" value="NZ_VDUX01000002.1"/>
</dbReference>
<dbReference type="CDD" id="cd07302">
    <property type="entry name" value="CHD"/>
    <property type="match status" value="1"/>
</dbReference>
<protein>
    <submittedName>
        <fullName evidence="3">Adenylate/guanylate cyclase domain-containing protein</fullName>
    </submittedName>
</protein>
<dbReference type="InterPro" id="IPR029787">
    <property type="entry name" value="Nucleotide_cyclase"/>
</dbReference>
<reference evidence="3 4" key="1">
    <citation type="submission" date="2019-06" db="EMBL/GenBank/DDBJ databases">
        <title>Aeromicrobium sp. nov., isolated from a maize field.</title>
        <authorList>
            <person name="Lin S.-Y."/>
            <person name="Tsai C.-F."/>
            <person name="Young C.-C."/>
        </authorList>
    </citation>
    <scope>NUCLEOTIDE SEQUENCE [LARGE SCALE GENOMIC DNA]</scope>
    <source>
        <strain evidence="3 4">CC-CFT486</strain>
    </source>
</reference>
<dbReference type="InterPro" id="IPR001054">
    <property type="entry name" value="A/G_cyclase"/>
</dbReference>
<dbReference type="EMBL" id="VDUX01000002">
    <property type="protein sequence ID" value="TXL62237.1"/>
    <property type="molecule type" value="Genomic_DNA"/>
</dbReference>
<dbReference type="OrthoDB" id="368920at2"/>